<dbReference type="EC" id="5.4.99.62" evidence="2 6"/>
<dbReference type="InterPro" id="IPR023750">
    <property type="entry name" value="RbsD-like_sf"/>
</dbReference>
<dbReference type="Pfam" id="PF05025">
    <property type="entry name" value="RbsD_FucU"/>
    <property type="match status" value="1"/>
</dbReference>
<dbReference type="HAMAP" id="MF_01661">
    <property type="entry name" value="D_rib_pyranase"/>
    <property type="match status" value="1"/>
</dbReference>
<proteinExistence type="inferred from homology"/>
<evidence type="ECO:0000256" key="6">
    <source>
        <dbReference type="HAMAP-Rule" id="MF_01661"/>
    </source>
</evidence>
<feature type="active site" description="Proton donor" evidence="6">
    <location>
        <position position="20"/>
    </location>
</feature>
<evidence type="ECO:0000256" key="4">
    <source>
        <dbReference type="ARBA" id="ARBA00023235"/>
    </source>
</evidence>
<comment type="subunit">
    <text evidence="6">Homodecamer.</text>
</comment>
<comment type="similarity">
    <text evidence="6">Belongs to the RbsD / FucU family. RbsD subfamily.</text>
</comment>
<reference evidence="7" key="1">
    <citation type="submission" date="2020-08" db="EMBL/GenBank/DDBJ databases">
        <title>Genome public.</title>
        <authorList>
            <person name="Liu C."/>
            <person name="Sun Q."/>
        </authorList>
    </citation>
    <scope>NUCLEOTIDE SEQUENCE</scope>
    <source>
        <strain evidence="7">NSJ-51</strain>
    </source>
</reference>
<dbReference type="PANTHER" id="PTHR37831:SF1">
    <property type="entry name" value="D-RIBOSE PYRANASE"/>
    <property type="match status" value="1"/>
</dbReference>
<comment type="function">
    <text evidence="6">Catalyzes the interconversion of beta-pyran and beta-furan forms of D-ribose.</text>
</comment>
<name>A0A8J6M804_9FIRM</name>
<dbReference type="Proteomes" id="UP000661435">
    <property type="component" value="Unassembled WGS sequence"/>
</dbReference>
<feature type="binding site" evidence="6">
    <location>
        <position position="98"/>
    </location>
    <ligand>
        <name>substrate</name>
    </ligand>
</feature>
<dbReference type="NCBIfam" id="NF008761">
    <property type="entry name" value="PRK11797.1"/>
    <property type="match status" value="1"/>
</dbReference>
<feature type="binding site" evidence="6">
    <location>
        <begin position="120"/>
        <end position="122"/>
    </location>
    <ligand>
        <name>substrate</name>
    </ligand>
</feature>
<evidence type="ECO:0000256" key="1">
    <source>
        <dbReference type="ARBA" id="ARBA00000223"/>
    </source>
</evidence>
<evidence type="ECO:0000256" key="5">
    <source>
        <dbReference type="ARBA" id="ARBA00023277"/>
    </source>
</evidence>
<dbReference type="PANTHER" id="PTHR37831">
    <property type="entry name" value="D-RIBOSE PYRANASE"/>
    <property type="match status" value="1"/>
</dbReference>
<accession>A0A8J6M804</accession>
<dbReference type="InterPro" id="IPR023064">
    <property type="entry name" value="D-ribose_pyranase"/>
</dbReference>
<comment type="caution">
    <text evidence="7">The sequence shown here is derived from an EMBL/GenBank/DDBJ whole genome shotgun (WGS) entry which is preliminary data.</text>
</comment>
<dbReference type="GO" id="GO:0005829">
    <property type="term" value="C:cytosol"/>
    <property type="evidence" value="ECO:0007669"/>
    <property type="project" value="TreeGrafter"/>
</dbReference>
<dbReference type="UniPathway" id="UPA00916">
    <property type="reaction ID" value="UER00888"/>
</dbReference>
<keyword evidence="8" id="KW-1185">Reference proteome</keyword>
<dbReference type="InterPro" id="IPR007721">
    <property type="entry name" value="RbsD_FucU"/>
</dbReference>
<dbReference type="EMBL" id="JACOPP010000004">
    <property type="protein sequence ID" value="MBC5732966.1"/>
    <property type="molecule type" value="Genomic_DNA"/>
</dbReference>
<dbReference type="GO" id="GO:0062193">
    <property type="term" value="F:D-ribose pyranase activity"/>
    <property type="evidence" value="ECO:0007669"/>
    <property type="project" value="UniProtKB-EC"/>
</dbReference>
<evidence type="ECO:0000256" key="3">
    <source>
        <dbReference type="ARBA" id="ARBA00022490"/>
    </source>
</evidence>
<dbReference type="GO" id="GO:0048029">
    <property type="term" value="F:monosaccharide binding"/>
    <property type="evidence" value="ECO:0007669"/>
    <property type="project" value="InterPro"/>
</dbReference>
<dbReference type="RefSeq" id="WP_186906863.1">
    <property type="nucleotide sequence ID" value="NZ_JACOPP010000004.1"/>
</dbReference>
<evidence type="ECO:0000313" key="7">
    <source>
        <dbReference type="EMBL" id="MBC5732966.1"/>
    </source>
</evidence>
<comment type="pathway">
    <text evidence="6">Carbohydrate metabolism; D-ribose degradation; D-ribose 5-phosphate from beta-D-ribopyranose: step 1/2.</text>
</comment>
<gene>
    <name evidence="6 7" type="primary">rbsD</name>
    <name evidence="7" type="ORF">H8S57_04400</name>
</gene>
<keyword evidence="5 6" id="KW-0119">Carbohydrate metabolism</keyword>
<dbReference type="SUPFAM" id="SSF102546">
    <property type="entry name" value="RbsD-like"/>
    <property type="match status" value="1"/>
</dbReference>
<comment type="subcellular location">
    <subcellularLocation>
        <location evidence="6">Cytoplasm</location>
    </subcellularLocation>
</comment>
<keyword evidence="3 6" id="KW-0963">Cytoplasm</keyword>
<dbReference type="GO" id="GO:0016872">
    <property type="term" value="F:intramolecular lyase activity"/>
    <property type="evidence" value="ECO:0007669"/>
    <property type="project" value="UniProtKB-UniRule"/>
</dbReference>
<dbReference type="GO" id="GO:0019303">
    <property type="term" value="P:D-ribose catabolic process"/>
    <property type="evidence" value="ECO:0007669"/>
    <property type="project" value="UniProtKB-UniRule"/>
</dbReference>
<dbReference type="AlphaFoldDB" id="A0A8J6M804"/>
<evidence type="ECO:0000313" key="8">
    <source>
        <dbReference type="Proteomes" id="UP000661435"/>
    </source>
</evidence>
<organism evidence="7 8">
    <name type="scientific">Lawsonibacter hominis</name>
    <dbReference type="NCBI Taxonomy" id="2763053"/>
    <lineage>
        <taxon>Bacteria</taxon>
        <taxon>Bacillati</taxon>
        <taxon>Bacillota</taxon>
        <taxon>Clostridia</taxon>
        <taxon>Eubacteriales</taxon>
        <taxon>Oscillospiraceae</taxon>
        <taxon>Lawsonibacter</taxon>
    </lineage>
</organism>
<sequence length="131" mass="14058">MKKGKLLHSALSHEIAKLGHTQTLVLGDAGLPIPPETRRIDLAVTQGVPALLSVLDAVLSELAVQKITLAEEIKTASPEMDRSIRSRFPGTQICYVPHEAFKALLPQAACVVRTGETTSYANVILESGVTF</sequence>
<keyword evidence="4 6" id="KW-0413">Isomerase</keyword>
<feature type="binding site" evidence="6">
    <location>
        <position position="28"/>
    </location>
    <ligand>
        <name>substrate</name>
    </ligand>
</feature>
<protein>
    <recommendedName>
        <fullName evidence="2 6">D-ribose pyranase</fullName>
        <ecNumber evidence="2 6">5.4.99.62</ecNumber>
    </recommendedName>
</protein>
<comment type="catalytic activity">
    <reaction evidence="1 6">
        <text>beta-D-ribopyranose = beta-D-ribofuranose</text>
        <dbReference type="Rhea" id="RHEA:25432"/>
        <dbReference type="ChEBI" id="CHEBI:27476"/>
        <dbReference type="ChEBI" id="CHEBI:47002"/>
        <dbReference type="EC" id="5.4.99.62"/>
    </reaction>
</comment>
<evidence type="ECO:0000256" key="2">
    <source>
        <dbReference type="ARBA" id="ARBA00012862"/>
    </source>
</evidence>
<dbReference type="Gene3D" id="3.40.1650.10">
    <property type="entry name" value="RbsD-like domain"/>
    <property type="match status" value="1"/>
</dbReference>